<protein>
    <recommendedName>
        <fullName evidence="8">DNA polymerase III polC-type</fullName>
    </recommendedName>
</protein>
<dbReference type="OrthoDB" id="9776650at2"/>
<keyword evidence="7" id="KW-0239">DNA-directed DNA polymerase</keyword>
<reference evidence="10 11" key="1">
    <citation type="journal article" date="2015" name="Genome Announc.">
        <title>Expanding the biotechnology potential of lactobacilli through comparative genomics of 213 strains and associated genera.</title>
        <authorList>
            <person name="Sun Z."/>
            <person name="Harris H.M."/>
            <person name="McCann A."/>
            <person name="Guo C."/>
            <person name="Argimon S."/>
            <person name="Zhang W."/>
            <person name="Yang X."/>
            <person name="Jeffery I.B."/>
            <person name="Cooney J.C."/>
            <person name="Kagawa T.F."/>
            <person name="Liu W."/>
            <person name="Song Y."/>
            <person name="Salvetti E."/>
            <person name="Wrobel A."/>
            <person name="Rasinkangas P."/>
            <person name="Parkhill J."/>
            <person name="Rea M.C."/>
            <person name="O'Sullivan O."/>
            <person name="Ritari J."/>
            <person name="Douillard F.P."/>
            <person name="Paul Ross R."/>
            <person name="Yang R."/>
            <person name="Briner A.E."/>
            <person name="Felis G.E."/>
            <person name="de Vos W.M."/>
            <person name="Barrangou R."/>
            <person name="Klaenhammer T.R."/>
            <person name="Caufield P.W."/>
            <person name="Cui Y."/>
            <person name="Zhang H."/>
            <person name="O'Toole P.W."/>
        </authorList>
    </citation>
    <scope>NUCLEOTIDE SEQUENCE [LARGE SCALE GENOMIC DNA]</scope>
    <source>
        <strain evidence="10 11">DSM 5661</strain>
    </source>
</reference>
<evidence type="ECO:0000256" key="8">
    <source>
        <dbReference type="ARBA" id="ARBA00070925"/>
    </source>
</evidence>
<comment type="caution">
    <text evidence="10">The sequence shown here is derived from an EMBL/GenBank/DDBJ whole genome shotgun (WGS) entry which is preliminary data.</text>
</comment>
<dbReference type="Pfam" id="PF09707">
    <property type="entry name" value="Cas_Cas2CT1978"/>
    <property type="match status" value="1"/>
</dbReference>
<keyword evidence="6" id="KW-0269">Exonuclease</keyword>
<dbReference type="AlphaFoldDB" id="A0A0R1Y6V4"/>
<dbReference type="InterPro" id="IPR010152">
    <property type="entry name" value="CRISPR-assoc_prot_Cas2_sub"/>
</dbReference>
<gene>
    <name evidence="10" type="ORF">FC39_GL001407</name>
</gene>
<keyword evidence="3" id="KW-0235">DNA replication</keyword>
<sequence length="291" mass="33135">MIVITLSKVPQSLRGDLTKWCQEIQTGVYIGNFSARIRDLLWQRIIKNIGSNGEATMVFNTNNELGYTFRTIRSDKEVVDFDGVPLIRHLNNNTSTVKHGFSNAAKYHHIRMKNRITLPNDIDIVVLDIETTGLDPAKDKIISIGAVKRSNSEWKTFYKLVSSNVKIPDNICDLTGISSEDIREKGHSLASVFNELKSFVGNSRVVGYNFSFDMSFLLNVFNDLNIPNFINSPRDLMSIVKRHNQFLDNYRLSTVLKYYNIVNEHPHNSLSDAKAEYLLAEKLNKNGSFKI</sequence>
<dbReference type="GO" id="GO:0003887">
    <property type="term" value="F:DNA-directed DNA polymerase activity"/>
    <property type="evidence" value="ECO:0007669"/>
    <property type="project" value="UniProtKB-KW"/>
</dbReference>
<evidence type="ECO:0000256" key="7">
    <source>
        <dbReference type="ARBA" id="ARBA00022932"/>
    </source>
</evidence>
<evidence type="ECO:0000256" key="2">
    <source>
        <dbReference type="ARBA" id="ARBA00022695"/>
    </source>
</evidence>
<dbReference type="PATRIC" id="fig|1423754.3.peg.1448"/>
<evidence type="ECO:0000313" key="11">
    <source>
        <dbReference type="Proteomes" id="UP000051223"/>
    </source>
</evidence>
<evidence type="ECO:0000256" key="6">
    <source>
        <dbReference type="ARBA" id="ARBA00022839"/>
    </source>
</evidence>
<dbReference type="CDD" id="cd06127">
    <property type="entry name" value="DEDDh"/>
    <property type="match status" value="1"/>
</dbReference>
<dbReference type="GO" id="GO:0003676">
    <property type="term" value="F:nucleic acid binding"/>
    <property type="evidence" value="ECO:0007669"/>
    <property type="project" value="InterPro"/>
</dbReference>
<dbReference type="SUPFAM" id="SSF53098">
    <property type="entry name" value="Ribonuclease H-like"/>
    <property type="match status" value="1"/>
</dbReference>
<proteinExistence type="predicted"/>
<dbReference type="CDD" id="cd09755">
    <property type="entry name" value="Cas2_I-E"/>
    <property type="match status" value="1"/>
</dbReference>
<evidence type="ECO:0000256" key="1">
    <source>
        <dbReference type="ARBA" id="ARBA00022679"/>
    </source>
</evidence>
<dbReference type="SMART" id="SM00479">
    <property type="entry name" value="EXOIII"/>
    <property type="match status" value="1"/>
</dbReference>
<evidence type="ECO:0000256" key="4">
    <source>
        <dbReference type="ARBA" id="ARBA00022722"/>
    </source>
</evidence>
<dbReference type="PANTHER" id="PTHR30231">
    <property type="entry name" value="DNA POLYMERASE III SUBUNIT EPSILON"/>
    <property type="match status" value="1"/>
</dbReference>
<dbReference type="eggNOG" id="COG0847">
    <property type="taxonomic scope" value="Bacteria"/>
</dbReference>
<keyword evidence="1" id="KW-0808">Transferase</keyword>
<feature type="domain" description="Exonuclease" evidence="9">
    <location>
        <begin position="123"/>
        <end position="289"/>
    </location>
</feature>
<evidence type="ECO:0000313" key="10">
    <source>
        <dbReference type="EMBL" id="KRM38167.1"/>
    </source>
</evidence>
<dbReference type="NCBIfam" id="TIGR01873">
    <property type="entry name" value="cas_CT1978"/>
    <property type="match status" value="1"/>
</dbReference>
<name>A0A0R1Y6V4_9LACO</name>
<dbReference type="Gene3D" id="3.30.420.10">
    <property type="entry name" value="Ribonuclease H-like superfamily/Ribonuclease H"/>
    <property type="match status" value="1"/>
</dbReference>
<dbReference type="InterPro" id="IPR013520">
    <property type="entry name" value="Ribonucl_H"/>
</dbReference>
<dbReference type="EMBL" id="AZGI01000051">
    <property type="protein sequence ID" value="KRM38167.1"/>
    <property type="molecule type" value="Genomic_DNA"/>
</dbReference>
<evidence type="ECO:0000259" key="9">
    <source>
        <dbReference type="SMART" id="SM00479"/>
    </source>
</evidence>
<organism evidence="10 11">
    <name type="scientific">Lactobacillus hamsteri DSM 5661 = JCM 6256</name>
    <dbReference type="NCBI Taxonomy" id="1423754"/>
    <lineage>
        <taxon>Bacteria</taxon>
        <taxon>Bacillati</taxon>
        <taxon>Bacillota</taxon>
        <taxon>Bacilli</taxon>
        <taxon>Lactobacillales</taxon>
        <taxon>Lactobacillaceae</taxon>
        <taxon>Lactobacillus</taxon>
    </lineage>
</organism>
<dbReference type="GO" id="GO:0008408">
    <property type="term" value="F:3'-5' exonuclease activity"/>
    <property type="evidence" value="ECO:0007669"/>
    <property type="project" value="TreeGrafter"/>
</dbReference>
<keyword evidence="2" id="KW-0548">Nucleotidyltransferase</keyword>
<dbReference type="STRING" id="1423754.FC39_GL001407"/>
<dbReference type="Proteomes" id="UP000051223">
    <property type="component" value="Unassembled WGS sequence"/>
</dbReference>
<dbReference type="RefSeq" id="WP_025080862.1">
    <property type="nucleotide sequence ID" value="NZ_AZGI01000051.1"/>
</dbReference>
<dbReference type="GO" id="GO:0005829">
    <property type="term" value="C:cytosol"/>
    <property type="evidence" value="ECO:0007669"/>
    <property type="project" value="TreeGrafter"/>
</dbReference>
<dbReference type="InterPro" id="IPR012337">
    <property type="entry name" value="RNaseH-like_sf"/>
</dbReference>
<keyword evidence="11" id="KW-1185">Reference proteome</keyword>
<evidence type="ECO:0000256" key="5">
    <source>
        <dbReference type="ARBA" id="ARBA00022801"/>
    </source>
</evidence>
<accession>A0A0R1Y6V4</accession>
<dbReference type="FunFam" id="3.30.420.10:FF:000045">
    <property type="entry name" value="3'-5' exonuclease DinG"/>
    <property type="match status" value="1"/>
</dbReference>
<dbReference type="InterPro" id="IPR036397">
    <property type="entry name" value="RNaseH_sf"/>
</dbReference>
<evidence type="ECO:0000256" key="3">
    <source>
        <dbReference type="ARBA" id="ARBA00022705"/>
    </source>
</evidence>
<keyword evidence="4" id="KW-0540">Nuclease</keyword>
<dbReference type="Gene3D" id="3.30.70.240">
    <property type="match status" value="1"/>
</dbReference>
<dbReference type="GO" id="GO:0006260">
    <property type="term" value="P:DNA replication"/>
    <property type="evidence" value="ECO:0007669"/>
    <property type="project" value="UniProtKB-KW"/>
</dbReference>
<dbReference type="PANTHER" id="PTHR30231:SF4">
    <property type="entry name" value="PROTEIN NEN2"/>
    <property type="match status" value="1"/>
</dbReference>
<keyword evidence="5" id="KW-0378">Hydrolase</keyword>
<dbReference type="Pfam" id="PF00929">
    <property type="entry name" value="RNase_T"/>
    <property type="match status" value="1"/>
</dbReference>